<accession>A0ABR3GBD3</accession>
<dbReference type="Proteomes" id="UP001447188">
    <property type="component" value="Unassembled WGS sequence"/>
</dbReference>
<evidence type="ECO:0000313" key="1">
    <source>
        <dbReference type="EMBL" id="KAL0633012.1"/>
    </source>
</evidence>
<gene>
    <name evidence="1" type="ORF">Q9L58_008074</name>
</gene>
<reference evidence="1 2" key="1">
    <citation type="submission" date="2024-02" db="EMBL/GenBank/DDBJ databases">
        <title>Discinaceae phylogenomics.</title>
        <authorList>
            <person name="Dirks A.C."/>
            <person name="James T.Y."/>
        </authorList>
    </citation>
    <scope>NUCLEOTIDE SEQUENCE [LARGE SCALE GENOMIC DNA]</scope>
    <source>
        <strain evidence="1 2">ACD0624</strain>
    </source>
</reference>
<dbReference type="EMBL" id="JBBBZM010000140">
    <property type="protein sequence ID" value="KAL0633012.1"/>
    <property type="molecule type" value="Genomic_DNA"/>
</dbReference>
<keyword evidence="2" id="KW-1185">Reference proteome</keyword>
<sequence>MGYVSDSRKPKKSMELSFIGSSNSNKATSAYCTGTQNSESEENILVAPSEVHNGISIQMKKEFQVEGDLILTYWF</sequence>
<evidence type="ECO:0000313" key="2">
    <source>
        <dbReference type="Proteomes" id="UP001447188"/>
    </source>
</evidence>
<name>A0ABR3GBD3_9PEZI</name>
<protein>
    <submittedName>
        <fullName evidence="1">Uncharacterized protein</fullName>
    </submittedName>
</protein>
<comment type="caution">
    <text evidence="1">The sequence shown here is derived from an EMBL/GenBank/DDBJ whole genome shotgun (WGS) entry which is preliminary data.</text>
</comment>
<proteinExistence type="predicted"/>
<organism evidence="1 2">
    <name type="scientific">Discina gigas</name>
    <dbReference type="NCBI Taxonomy" id="1032678"/>
    <lineage>
        <taxon>Eukaryota</taxon>
        <taxon>Fungi</taxon>
        <taxon>Dikarya</taxon>
        <taxon>Ascomycota</taxon>
        <taxon>Pezizomycotina</taxon>
        <taxon>Pezizomycetes</taxon>
        <taxon>Pezizales</taxon>
        <taxon>Discinaceae</taxon>
        <taxon>Discina</taxon>
    </lineage>
</organism>